<protein>
    <submittedName>
        <fullName evidence="1">2-oxo-4-hydroxy-4-carboxy-5-ureidoimidazoline (OHCU) decarboxylase</fullName>
    </submittedName>
</protein>
<evidence type="ECO:0000313" key="2">
    <source>
        <dbReference type="Proteomes" id="UP000250675"/>
    </source>
</evidence>
<sequence length="59" mass="6309">MIALSQFNSLSKDEAAGLLAPCVAIPAWGEILVSLRPFASRHALLQVARKAMANWGETS</sequence>
<gene>
    <name evidence="1" type="ORF">NCTC9645_06098</name>
</gene>
<accession>A0A2X3I5Z0</accession>
<dbReference type="InterPro" id="IPR036778">
    <property type="entry name" value="OHCU_decarboxylase_sf"/>
</dbReference>
<dbReference type="SUPFAM" id="SSF158694">
    <property type="entry name" value="UraD-Like"/>
    <property type="match status" value="1"/>
</dbReference>
<evidence type="ECO:0000313" key="1">
    <source>
        <dbReference type="EMBL" id="SQC87958.1"/>
    </source>
</evidence>
<organism evidence="1 2">
    <name type="scientific">Klebsiella pneumoniae</name>
    <dbReference type="NCBI Taxonomy" id="573"/>
    <lineage>
        <taxon>Bacteria</taxon>
        <taxon>Pseudomonadati</taxon>
        <taxon>Pseudomonadota</taxon>
        <taxon>Gammaproteobacteria</taxon>
        <taxon>Enterobacterales</taxon>
        <taxon>Enterobacteriaceae</taxon>
        <taxon>Klebsiella/Raoultella group</taxon>
        <taxon>Klebsiella</taxon>
        <taxon>Klebsiella pneumoniae complex</taxon>
    </lineage>
</organism>
<reference evidence="1 2" key="1">
    <citation type="submission" date="2018-06" db="EMBL/GenBank/DDBJ databases">
        <authorList>
            <consortium name="Pathogen Informatics"/>
            <person name="Doyle S."/>
        </authorList>
    </citation>
    <scope>NUCLEOTIDE SEQUENCE [LARGE SCALE GENOMIC DNA]</scope>
    <source>
        <strain evidence="1 2">NCTC9645</strain>
    </source>
</reference>
<name>A0A2X3I5Z0_KLEPN</name>
<proteinExistence type="predicted"/>
<dbReference type="AlphaFoldDB" id="A0A2X3I5Z0"/>
<dbReference type="Gene3D" id="1.10.3330.10">
    <property type="entry name" value="Oxo-4-hydroxy-4-carboxy-5-ureidoimidazoline decarboxylase"/>
    <property type="match status" value="1"/>
</dbReference>
<dbReference type="EMBL" id="UASO01000010">
    <property type="protein sequence ID" value="SQC87958.1"/>
    <property type="molecule type" value="Genomic_DNA"/>
</dbReference>
<dbReference type="Proteomes" id="UP000250675">
    <property type="component" value="Unassembled WGS sequence"/>
</dbReference>